<evidence type="ECO:0000256" key="8">
    <source>
        <dbReference type="ARBA" id="ARBA00025802"/>
    </source>
</evidence>
<evidence type="ECO:0000256" key="7">
    <source>
        <dbReference type="ARBA" id="ARBA00023239"/>
    </source>
</evidence>
<dbReference type="SUPFAM" id="SSF50621">
    <property type="entry name" value="Alanine racemase C-terminal domain-like"/>
    <property type="match status" value="1"/>
</dbReference>
<dbReference type="PANTHER" id="PTHR43727">
    <property type="entry name" value="DIAMINOPIMELATE DECARBOXYLASE"/>
    <property type="match status" value="1"/>
</dbReference>
<dbReference type="EC" id="4.1.1.96" evidence="2"/>
<evidence type="ECO:0000256" key="10">
    <source>
        <dbReference type="ARBA" id="ARBA00047389"/>
    </source>
</evidence>
<dbReference type="PANTHER" id="PTHR43727:SF1">
    <property type="entry name" value="CARBOXYNORSPERMIDINE_CARBOXYSPERMIDINE DECARBOXYLASE"/>
    <property type="match status" value="1"/>
</dbReference>
<accession>A0A9E2L7S3</accession>
<dbReference type="CDD" id="cd06829">
    <property type="entry name" value="PLPDE_III_CANSDC"/>
    <property type="match status" value="1"/>
</dbReference>
<keyword evidence="6" id="KW-0745">Spermidine biosynthesis</keyword>
<dbReference type="GO" id="GO:0008295">
    <property type="term" value="P:spermidine biosynthetic process"/>
    <property type="evidence" value="ECO:0007669"/>
    <property type="project" value="UniProtKB-KW"/>
</dbReference>
<organism evidence="13 14">
    <name type="scientific">Candidatus Paraprevotella stercoravium</name>
    <dbReference type="NCBI Taxonomy" id="2838725"/>
    <lineage>
        <taxon>Bacteria</taxon>
        <taxon>Pseudomonadati</taxon>
        <taxon>Bacteroidota</taxon>
        <taxon>Bacteroidia</taxon>
        <taxon>Bacteroidales</taxon>
        <taxon>Prevotellaceae</taxon>
        <taxon>Paraprevotella</taxon>
    </lineage>
</organism>
<dbReference type="GO" id="GO:0009089">
    <property type="term" value="P:lysine biosynthetic process via diaminopimelate"/>
    <property type="evidence" value="ECO:0007669"/>
    <property type="project" value="TreeGrafter"/>
</dbReference>
<evidence type="ECO:0000256" key="2">
    <source>
        <dbReference type="ARBA" id="ARBA00012259"/>
    </source>
</evidence>
<dbReference type="AlphaFoldDB" id="A0A9E2L7S3"/>
<dbReference type="Gene3D" id="3.20.20.10">
    <property type="entry name" value="Alanine racemase"/>
    <property type="match status" value="1"/>
</dbReference>
<evidence type="ECO:0000256" key="5">
    <source>
        <dbReference type="ARBA" id="ARBA00022898"/>
    </source>
</evidence>
<dbReference type="FunFam" id="3.20.20.10:FF:000012">
    <property type="entry name" value="Carboxynorspermidine/carboxyspermidine decarboxylase"/>
    <property type="match status" value="1"/>
</dbReference>
<feature type="binding site" evidence="11">
    <location>
        <position position="288"/>
    </location>
    <ligand>
        <name>substrate</name>
    </ligand>
</feature>
<dbReference type="GO" id="GO:0045312">
    <property type="term" value="P:nor-spermidine biosynthetic process"/>
    <property type="evidence" value="ECO:0007669"/>
    <property type="project" value="InterPro"/>
</dbReference>
<evidence type="ECO:0000256" key="6">
    <source>
        <dbReference type="ARBA" id="ARBA00023066"/>
    </source>
</evidence>
<dbReference type="InterPro" id="IPR009006">
    <property type="entry name" value="Ala_racemase/Decarboxylase_C"/>
</dbReference>
<dbReference type="GO" id="GO:0008836">
    <property type="term" value="F:diaminopimelate decarboxylase activity"/>
    <property type="evidence" value="ECO:0007669"/>
    <property type="project" value="TreeGrafter"/>
</dbReference>
<comment type="caution">
    <text evidence="13">The sequence shown here is derived from an EMBL/GenBank/DDBJ whole genome shotgun (WGS) entry which is preliminary data.</text>
</comment>
<dbReference type="Pfam" id="PF00278">
    <property type="entry name" value="Orn_DAP_Arg_deC"/>
    <property type="match status" value="1"/>
</dbReference>
<keyword evidence="4" id="KW-0210">Decarboxylase</keyword>
<keyword evidence="7 13" id="KW-0456">Lyase</keyword>
<evidence type="ECO:0000313" key="13">
    <source>
        <dbReference type="EMBL" id="MBU3854184.1"/>
    </source>
</evidence>
<keyword evidence="5" id="KW-0663">Pyridoxal phosphate</keyword>
<protein>
    <recommendedName>
        <fullName evidence="3">Carboxynorspermidine/carboxyspermidine decarboxylase</fullName>
        <ecNumber evidence="2">4.1.1.96</ecNumber>
    </recommendedName>
</protein>
<evidence type="ECO:0000256" key="3">
    <source>
        <dbReference type="ARBA" id="ARBA00013633"/>
    </source>
</evidence>
<reference evidence="13" key="2">
    <citation type="submission" date="2021-04" db="EMBL/GenBank/DDBJ databases">
        <authorList>
            <person name="Gilroy R."/>
        </authorList>
    </citation>
    <scope>NUCLEOTIDE SEQUENCE</scope>
    <source>
        <strain evidence="13">G3-2149</strain>
    </source>
</reference>
<comment type="catalytic activity">
    <reaction evidence="10">
        <text>carboxynorspermidine + H(+) = norspermidine + CO2</text>
        <dbReference type="Rhea" id="RHEA:34099"/>
        <dbReference type="ChEBI" id="CHEBI:15378"/>
        <dbReference type="ChEBI" id="CHEBI:16526"/>
        <dbReference type="ChEBI" id="CHEBI:57920"/>
        <dbReference type="ChEBI" id="CHEBI:65070"/>
        <dbReference type="EC" id="4.1.1.96"/>
    </reaction>
</comment>
<dbReference type="NCBIfam" id="TIGR01047">
    <property type="entry name" value="nspC"/>
    <property type="match status" value="1"/>
</dbReference>
<dbReference type="Proteomes" id="UP000823865">
    <property type="component" value="Unassembled WGS sequence"/>
</dbReference>
<feature type="domain" description="Orn/DAP/Arg decarboxylase 2 C-terminal" evidence="12">
    <location>
        <begin position="143"/>
        <end position="352"/>
    </location>
</feature>
<evidence type="ECO:0000313" key="14">
    <source>
        <dbReference type="Proteomes" id="UP000823865"/>
    </source>
</evidence>
<dbReference type="InterPro" id="IPR029066">
    <property type="entry name" value="PLP-binding_barrel"/>
</dbReference>
<comment type="cofactor">
    <cofactor evidence="1">
        <name>pyridoxal 5'-phosphate</name>
        <dbReference type="ChEBI" id="CHEBI:597326"/>
    </cofactor>
</comment>
<gene>
    <name evidence="13" type="primary">nspC</name>
    <name evidence="13" type="ORF">H9789_10305</name>
</gene>
<evidence type="ECO:0000256" key="1">
    <source>
        <dbReference type="ARBA" id="ARBA00001933"/>
    </source>
</evidence>
<dbReference type="EMBL" id="JAHLFU010000214">
    <property type="protein sequence ID" value="MBU3854184.1"/>
    <property type="molecule type" value="Genomic_DNA"/>
</dbReference>
<evidence type="ECO:0000256" key="11">
    <source>
        <dbReference type="PIRSR" id="PIRSR038941-1"/>
    </source>
</evidence>
<evidence type="ECO:0000256" key="9">
    <source>
        <dbReference type="ARBA" id="ARBA00047351"/>
    </source>
</evidence>
<dbReference type="Gene3D" id="2.40.37.10">
    <property type="entry name" value="Lyase, Ornithine Decarboxylase, Chain A, domain 1"/>
    <property type="match status" value="1"/>
</dbReference>
<dbReference type="SUPFAM" id="SSF51419">
    <property type="entry name" value="PLP-binding barrel"/>
    <property type="match status" value="1"/>
</dbReference>
<evidence type="ECO:0000256" key="4">
    <source>
        <dbReference type="ARBA" id="ARBA00022793"/>
    </source>
</evidence>
<dbReference type="InterPro" id="IPR005730">
    <property type="entry name" value="Nsp_de-COase"/>
</dbReference>
<name>A0A9E2L7S3_9BACT</name>
<reference evidence="13" key="1">
    <citation type="journal article" date="2021" name="PeerJ">
        <title>Extensive microbial diversity within the chicken gut microbiome revealed by metagenomics and culture.</title>
        <authorList>
            <person name="Gilroy R."/>
            <person name="Ravi A."/>
            <person name="Getino M."/>
            <person name="Pursley I."/>
            <person name="Horton D.L."/>
            <person name="Alikhan N.F."/>
            <person name="Baker D."/>
            <person name="Gharbi K."/>
            <person name="Hall N."/>
            <person name="Watson M."/>
            <person name="Adriaenssens E.M."/>
            <person name="Foster-Nyarko E."/>
            <person name="Jarju S."/>
            <person name="Secka A."/>
            <person name="Antonio M."/>
            <person name="Oren A."/>
            <person name="Chaudhuri R.R."/>
            <person name="La Ragione R."/>
            <person name="Hildebrand F."/>
            <person name="Pallen M.J."/>
        </authorList>
    </citation>
    <scope>NUCLEOTIDE SEQUENCE</scope>
    <source>
        <strain evidence="13">G3-2149</strain>
    </source>
</reference>
<comment type="similarity">
    <text evidence="8">Belongs to the Orn/Lys/Arg decarboxylase class-II family. NspC subfamily.</text>
</comment>
<evidence type="ECO:0000259" key="12">
    <source>
        <dbReference type="Pfam" id="PF00278"/>
    </source>
</evidence>
<sequence>MKTDSHTFEGVKTPCYVMEERLLRRNLSLIRDVAKRSGAEIILAFKSFALWKSFPIFREYITHTTASSLYEARLAAEEFGSKAHTYSPAYTEEDFDRLMECSSHITFNSLTQYARFWPLVKAYNHQHPSEAISCGLRVNPEYSEIEVELYDPCAPGSRFGILADALSEDLPEGIEGFHCHCHCESDSMALEHTLEHLETKFGKWLPRLKWLNLGGGHLMTRKGYDTEHLITLLRGLQERYPNLRVILEPGSAFAWQTGPLVSRVVDVVENKGIRTAILNVSFTCHMPDCLEMPYQPAVRGAETMPEDYIKTATPEEHVYRLGGNSCLSGDFMSCWKFDHELKVGETLIFEDMIHYTTVKTNMFNGIHHPSIALLHEDGVLEYYREYTYEDYRDRMC</sequence>
<comment type="catalytic activity">
    <reaction evidence="9">
        <text>carboxyspermidine + H(+) = spermidine + CO2</text>
        <dbReference type="Rhea" id="RHEA:34095"/>
        <dbReference type="ChEBI" id="CHEBI:15378"/>
        <dbReference type="ChEBI" id="CHEBI:16526"/>
        <dbReference type="ChEBI" id="CHEBI:57834"/>
        <dbReference type="ChEBI" id="CHEBI:65072"/>
        <dbReference type="EC" id="4.1.1.96"/>
    </reaction>
</comment>
<dbReference type="InterPro" id="IPR022643">
    <property type="entry name" value="De-COase2_C"/>
</dbReference>
<proteinExistence type="inferred from homology"/>
<dbReference type="PIRSF" id="PIRSF038941">
    <property type="entry name" value="NspC"/>
    <property type="match status" value="1"/>
</dbReference>